<feature type="compositionally biased region" description="Low complexity" evidence="1">
    <location>
        <begin position="135"/>
        <end position="150"/>
    </location>
</feature>
<dbReference type="RefSeq" id="XP_028150005.1">
    <property type="nucleotide sequence ID" value="XM_028294204.1"/>
</dbReference>
<protein>
    <submittedName>
        <fullName evidence="2">Uncharacterized protein LOC114343388 isoform X1</fullName>
    </submittedName>
</protein>
<evidence type="ECO:0000313" key="2">
    <source>
        <dbReference type="RefSeq" id="XP_028150005.1"/>
    </source>
</evidence>
<gene>
    <name evidence="2" type="primary">LOC114343388</name>
</gene>
<dbReference type="AlphaFoldDB" id="A0A6P7H1Q6"/>
<organism evidence="2">
    <name type="scientific">Diabrotica virgifera virgifera</name>
    <name type="common">western corn rootworm</name>
    <dbReference type="NCBI Taxonomy" id="50390"/>
    <lineage>
        <taxon>Eukaryota</taxon>
        <taxon>Metazoa</taxon>
        <taxon>Ecdysozoa</taxon>
        <taxon>Arthropoda</taxon>
        <taxon>Hexapoda</taxon>
        <taxon>Insecta</taxon>
        <taxon>Pterygota</taxon>
        <taxon>Neoptera</taxon>
        <taxon>Endopterygota</taxon>
        <taxon>Coleoptera</taxon>
        <taxon>Polyphaga</taxon>
        <taxon>Cucujiformia</taxon>
        <taxon>Chrysomeloidea</taxon>
        <taxon>Chrysomelidae</taxon>
        <taxon>Galerucinae</taxon>
        <taxon>Diabroticina</taxon>
        <taxon>Diabroticites</taxon>
        <taxon>Diabrotica</taxon>
    </lineage>
</organism>
<feature type="region of interest" description="Disordered" evidence="1">
    <location>
        <begin position="1"/>
        <end position="51"/>
    </location>
</feature>
<accession>A0A6P7H1Q6</accession>
<feature type="compositionally biased region" description="Basic and acidic residues" evidence="1">
    <location>
        <begin position="40"/>
        <end position="49"/>
    </location>
</feature>
<proteinExistence type="predicted"/>
<reference evidence="2" key="1">
    <citation type="submission" date="2025-08" db="UniProtKB">
        <authorList>
            <consortium name="RefSeq"/>
        </authorList>
    </citation>
    <scope>IDENTIFICATION</scope>
    <source>
        <tissue evidence="2">Whole insect</tissue>
    </source>
</reference>
<feature type="region of interest" description="Disordered" evidence="1">
    <location>
        <begin position="85"/>
        <end position="150"/>
    </location>
</feature>
<dbReference type="KEGG" id="dvv:114343388"/>
<feature type="compositionally biased region" description="Basic and acidic residues" evidence="1">
    <location>
        <begin position="117"/>
        <end position="128"/>
    </location>
</feature>
<evidence type="ECO:0000256" key="1">
    <source>
        <dbReference type="SAM" id="MobiDB-lite"/>
    </source>
</evidence>
<dbReference type="OrthoDB" id="7683519at2759"/>
<name>A0A6P7H1Q6_DIAVI</name>
<dbReference type="InParanoid" id="A0A6P7H1Q6"/>
<feature type="region of interest" description="Disordered" evidence="1">
    <location>
        <begin position="240"/>
        <end position="279"/>
    </location>
</feature>
<feature type="compositionally biased region" description="Basic and acidic residues" evidence="1">
    <location>
        <begin position="252"/>
        <end position="264"/>
    </location>
</feature>
<sequence>MAQEIALDNPELKASREWSTTSDSHSWYPRNLLSTSYNHKGNDLSSERKRSQRGTDVINFIDRNIRRVSETQKIEYDIEEPDYICSRHGSRKSSTPSTKSPPPTRNNRRSTPIVEENLPKHTENKTVMKDVTQVSNSSRGSKGSNNSQGKNLFQKYLNEGFPETENKSNGNGYGKYNIKKTTCKACMEKWREPLPTPKTPKVKKSSVVPNIEDYPLKTNSKHRVDMLINKELYTLDSYNRRFSSKNGGSRSSTKDRSSDSHEYANRNPMILAKKQQEIRNKEAQKKVERFLKEPIEKK</sequence>